<feature type="transmembrane region" description="Helical" evidence="7">
    <location>
        <begin position="161"/>
        <end position="183"/>
    </location>
</feature>
<feature type="domain" description="Type II secretion system protein GspF" evidence="8">
    <location>
        <begin position="265"/>
        <end position="386"/>
    </location>
</feature>
<evidence type="ECO:0000256" key="1">
    <source>
        <dbReference type="ARBA" id="ARBA00004651"/>
    </source>
</evidence>
<proteinExistence type="inferred from homology"/>
<keyword evidence="3" id="KW-1003">Cell membrane</keyword>
<gene>
    <name evidence="9" type="ORF">C9I28_13690</name>
</gene>
<evidence type="ECO:0000256" key="5">
    <source>
        <dbReference type="ARBA" id="ARBA00022989"/>
    </source>
</evidence>
<evidence type="ECO:0000256" key="6">
    <source>
        <dbReference type="ARBA" id="ARBA00023136"/>
    </source>
</evidence>
<feature type="transmembrane region" description="Helical" evidence="7">
    <location>
        <begin position="367"/>
        <end position="387"/>
    </location>
</feature>
<dbReference type="PANTHER" id="PTHR30012">
    <property type="entry name" value="GENERAL SECRETION PATHWAY PROTEIN"/>
    <property type="match status" value="1"/>
</dbReference>
<organism evidence="9 10">
    <name type="scientific">Pseudoduganella armeniaca</name>
    <dbReference type="NCBI Taxonomy" id="2072590"/>
    <lineage>
        <taxon>Bacteria</taxon>
        <taxon>Pseudomonadati</taxon>
        <taxon>Pseudomonadota</taxon>
        <taxon>Betaproteobacteria</taxon>
        <taxon>Burkholderiales</taxon>
        <taxon>Oxalobacteraceae</taxon>
        <taxon>Telluria group</taxon>
        <taxon>Pseudoduganella</taxon>
    </lineage>
</organism>
<keyword evidence="4 7" id="KW-0812">Transmembrane</keyword>
<sequence length="394" mass="42779">MRFSVRIFDVAAGTVANLEVDGNDPGAVRAALAAQGHTVLALAPVGRGSAGVRRPFDVLLFCDELRTLLGSGMSLVEAVDTLHEKEAPGIKRQVFAGLQTLLAQGKSLSAALELSEHRFSPLLIASVRASERNSGLEAALDEYTAYERAGRDLRRKIATAAIYPLLVIAFGTLVCGFMLGYVVPRFARVYEDFSQSISWPTLALLRVAGFVDAHALALLASAALAACTMILAYRQGRLQPVLLHLLARWAPVRRRLRTYQLARLYQTLSMLLRGGFALGDALPLAQSLALDPTLQEQVVRARARLAEGQRLSKAFHDCGLTDIVTLRLLQVGERSGNLAHVLAMIAQAHRNEFMLFVERTSRVAEPLILMVVGMLIGALIVLMYMPVFDLAGGI</sequence>
<evidence type="ECO:0000256" key="3">
    <source>
        <dbReference type="ARBA" id="ARBA00022475"/>
    </source>
</evidence>
<evidence type="ECO:0000256" key="7">
    <source>
        <dbReference type="SAM" id="Phobius"/>
    </source>
</evidence>
<dbReference type="AlphaFoldDB" id="A0A2R4CAF0"/>
<evidence type="ECO:0000313" key="9">
    <source>
        <dbReference type="EMBL" id="AVR96627.1"/>
    </source>
</evidence>
<feature type="domain" description="Type II secretion system protein GspF" evidence="8">
    <location>
        <begin position="61"/>
        <end position="184"/>
    </location>
</feature>
<evidence type="ECO:0000313" key="10">
    <source>
        <dbReference type="Proteomes" id="UP000240505"/>
    </source>
</evidence>
<evidence type="ECO:0000259" key="8">
    <source>
        <dbReference type="Pfam" id="PF00482"/>
    </source>
</evidence>
<accession>A0A2R4CAF0</accession>
<keyword evidence="6 7" id="KW-0472">Membrane</keyword>
<protein>
    <submittedName>
        <fullName evidence="9">Type II secretion system protein</fullName>
    </submittedName>
</protein>
<keyword evidence="5 7" id="KW-1133">Transmembrane helix</keyword>
<dbReference type="RefSeq" id="WP_107141976.1">
    <property type="nucleotide sequence ID" value="NZ_CP028324.1"/>
</dbReference>
<dbReference type="GO" id="GO:0005886">
    <property type="term" value="C:plasma membrane"/>
    <property type="evidence" value="ECO:0007669"/>
    <property type="project" value="UniProtKB-SubCell"/>
</dbReference>
<dbReference type="Proteomes" id="UP000240505">
    <property type="component" value="Chromosome"/>
</dbReference>
<dbReference type="Gene3D" id="1.20.81.30">
    <property type="entry name" value="Type II secretion system (T2SS), domain F"/>
    <property type="match status" value="2"/>
</dbReference>
<dbReference type="InterPro" id="IPR042094">
    <property type="entry name" value="T2SS_GspF_sf"/>
</dbReference>
<keyword evidence="10" id="KW-1185">Reference proteome</keyword>
<dbReference type="PANTHER" id="PTHR30012:SF0">
    <property type="entry name" value="TYPE II SECRETION SYSTEM PROTEIN F-RELATED"/>
    <property type="match status" value="1"/>
</dbReference>
<dbReference type="Pfam" id="PF00482">
    <property type="entry name" value="T2SSF"/>
    <property type="match status" value="2"/>
</dbReference>
<comment type="similarity">
    <text evidence="2">Belongs to the GSP F family.</text>
</comment>
<reference evidence="9 10" key="1">
    <citation type="submission" date="2018-03" db="EMBL/GenBank/DDBJ databases">
        <title>Massilia armeniaca sp. nov., isolated from desert soil.</title>
        <authorList>
            <person name="Huang H."/>
            <person name="Ren M."/>
        </authorList>
    </citation>
    <scope>NUCLEOTIDE SEQUENCE [LARGE SCALE GENOMIC DNA]</scope>
    <source>
        <strain evidence="9 10">ZMN-3</strain>
    </source>
</reference>
<dbReference type="KEGG" id="masz:C9I28_13690"/>
<evidence type="ECO:0000256" key="2">
    <source>
        <dbReference type="ARBA" id="ARBA00005745"/>
    </source>
</evidence>
<dbReference type="InterPro" id="IPR003004">
    <property type="entry name" value="GspF/PilC"/>
</dbReference>
<dbReference type="PRINTS" id="PR00812">
    <property type="entry name" value="BCTERIALGSPF"/>
</dbReference>
<dbReference type="EMBL" id="CP028324">
    <property type="protein sequence ID" value="AVR96627.1"/>
    <property type="molecule type" value="Genomic_DNA"/>
</dbReference>
<dbReference type="InterPro" id="IPR018076">
    <property type="entry name" value="T2SS_GspF_dom"/>
</dbReference>
<evidence type="ECO:0000256" key="4">
    <source>
        <dbReference type="ARBA" id="ARBA00022692"/>
    </source>
</evidence>
<dbReference type="OrthoDB" id="9805682at2"/>
<name>A0A2R4CAF0_9BURK</name>
<comment type="subcellular location">
    <subcellularLocation>
        <location evidence="1">Cell membrane</location>
        <topology evidence="1">Multi-pass membrane protein</topology>
    </subcellularLocation>
</comment>
<feature type="transmembrane region" description="Helical" evidence="7">
    <location>
        <begin position="203"/>
        <end position="233"/>
    </location>
</feature>